<name>A0A4S2KED0_OPIFE</name>
<dbReference type="AlphaFoldDB" id="A0A4S2KED0"/>
<accession>A0A4S2KED0</accession>
<feature type="chain" id="PRO_5020404922" evidence="1">
    <location>
        <begin position="25"/>
        <end position="81"/>
    </location>
</feature>
<proteinExistence type="predicted"/>
<dbReference type="OrthoDB" id="6219386at2759"/>
<sequence>MTGRKMYFPFLLFALLSTLRVSFSTEAPPRIWYAESLDTRVEYCRMIWWRFVKTCPHLVDTQKDNFLIKVPWKPAVPSYHT</sequence>
<protein>
    <submittedName>
        <fullName evidence="2">Uncharacterized protein</fullName>
    </submittedName>
</protein>
<keyword evidence="3" id="KW-1185">Reference proteome</keyword>
<evidence type="ECO:0000256" key="1">
    <source>
        <dbReference type="SAM" id="SignalP"/>
    </source>
</evidence>
<evidence type="ECO:0000313" key="3">
    <source>
        <dbReference type="Proteomes" id="UP000308267"/>
    </source>
</evidence>
<evidence type="ECO:0000313" key="2">
    <source>
        <dbReference type="EMBL" id="TGZ47226.1"/>
    </source>
</evidence>
<gene>
    <name evidence="2" type="ORF">CRM22_011044</name>
</gene>
<keyword evidence="1" id="KW-0732">Signal</keyword>
<feature type="signal peptide" evidence="1">
    <location>
        <begin position="1"/>
        <end position="24"/>
    </location>
</feature>
<comment type="caution">
    <text evidence="2">The sequence shown here is derived from an EMBL/GenBank/DDBJ whole genome shotgun (WGS) entry which is preliminary data.</text>
</comment>
<organism evidence="2 3">
    <name type="scientific">Opisthorchis felineus</name>
    <dbReference type="NCBI Taxonomy" id="147828"/>
    <lineage>
        <taxon>Eukaryota</taxon>
        <taxon>Metazoa</taxon>
        <taxon>Spiralia</taxon>
        <taxon>Lophotrochozoa</taxon>
        <taxon>Platyhelminthes</taxon>
        <taxon>Trematoda</taxon>
        <taxon>Digenea</taxon>
        <taxon>Opisthorchiida</taxon>
        <taxon>Opisthorchiata</taxon>
        <taxon>Opisthorchiidae</taxon>
        <taxon>Opisthorchis</taxon>
    </lineage>
</organism>
<dbReference type="EMBL" id="SJOL01011936">
    <property type="protein sequence ID" value="TGZ47226.1"/>
    <property type="molecule type" value="Genomic_DNA"/>
</dbReference>
<reference evidence="2 3" key="1">
    <citation type="journal article" date="2019" name="BMC Genomics">
        <title>New insights from Opisthorchis felineus genome: update on genomics of the epidemiologically important liver flukes.</title>
        <authorList>
            <person name="Ershov N.I."/>
            <person name="Mordvinov V.A."/>
            <person name="Prokhortchouk E.B."/>
            <person name="Pakharukova M.Y."/>
            <person name="Gunbin K.V."/>
            <person name="Ustyantsev K."/>
            <person name="Genaev M.A."/>
            <person name="Blinov A.G."/>
            <person name="Mazur A."/>
            <person name="Boulygina E."/>
            <person name="Tsygankova S."/>
            <person name="Khrameeva E."/>
            <person name="Chekanov N."/>
            <person name="Fan G."/>
            <person name="Xiao A."/>
            <person name="Zhang H."/>
            <person name="Xu X."/>
            <person name="Yang H."/>
            <person name="Solovyev V."/>
            <person name="Lee S.M."/>
            <person name="Liu X."/>
            <person name="Afonnikov D.A."/>
            <person name="Skryabin K.G."/>
        </authorList>
    </citation>
    <scope>NUCLEOTIDE SEQUENCE [LARGE SCALE GENOMIC DNA]</scope>
    <source>
        <strain evidence="2">AK-0245</strain>
        <tissue evidence="2">Whole organism</tissue>
    </source>
</reference>
<dbReference type="Proteomes" id="UP000308267">
    <property type="component" value="Unassembled WGS sequence"/>
</dbReference>